<accession>A0A6N1NH37</accession>
<dbReference type="EMBL" id="MF405918">
    <property type="protein sequence ID" value="QKU34494.1"/>
    <property type="molecule type" value="Genomic_DNA"/>
</dbReference>
<dbReference type="GeneID" id="80517819"/>
<organism evidence="1">
    <name type="scientific">Tupanvirus deep ocean</name>
    <dbReference type="NCBI Taxonomy" id="2126984"/>
    <lineage>
        <taxon>Viruses</taxon>
        <taxon>Varidnaviria</taxon>
        <taxon>Bamfordvirae</taxon>
        <taxon>Nucleocytoviricota</taxon>
        <taxon>Megaviricetes</taxon>
        <taxon>Imitervirales</taxon>
        <taxon>Mimiviridae</taxon>
        <taxon>Megamimivirinae</taxon>
        <taxon>Tupanvirus</taxon>
        <taxon>Tupanvirus altamarinense</taxon>
    </lineage>
</organism>
<proteinExistence type="predicted"/>
<protein>
    <submittedName>
        <fullName evidence="1">Putative ORFan</fullName>
    </submittedName>
</protein>
<dbReference type="KEGG" id="vg:80517819"/>
<sequence length="230" mass="26680">MYWLNSFFTIKSVDDLTFLANFYNNVSGELQVKQNGEKVLSIEWTTNPFKELLTKSDSLSYPYDIYSRLVGPDTVRAAAICVNKLNPKEFEHSNKNLILEWADYIDKMISAEMERQYDLGYYFKPPKIYLNDMTELALAIKLSKHCTHAVPFESGFIVTNPEAVYLTSVGLNSDFYCTDSLMFDKDDGFLSPFEPNCKSIDYLNTQFQKWKENGYQGKMSDYFNNMENID</sequence>
<reference evidence="1" key="1">
    <citation type="submission" date="2017-06" db="EMBL/GenBank/DDBJ databases">
        <authorList>
            <person name="Assis F.L."/>
            <person name="Abrahao J.S."/>
            <person name="Silva L."/>
            <person name="Khalil J.B."/>
            <person name="Rodrigues R."/>
            <person name="Silva L.S."/>
            <person name="Boratto P."/>
            <person name="Andrade M."/>
            <person name="Kroon E.G."/>
            <person name="Ribeiro B."/>
            <person name="Bergier I."/>
            <person name="Seligmann H."/>
            <person name="Ghigo E."/>
            <person name="Colson P."/>
            <person name="Levasseur A."/>
            <person name="Raoult D."/>
            <person name="Scola B.L."/>
        </authorList>
    </citation>
    <scope>NUCLEOTIDE SEQUENCE</scope>
    <source>
        <strain evidence="1">Deep ocean</strain>
    </source>
</reference>
<dbReference type="RefSeq" id="YP_010781128.1">
    <property type="nucleotide sequence ID" value="NC_075038.1"/>
</dbReference>
<evidence type="ECO:0000313" key="1">
    <source>
        <dbReference type="EMBL" id="QKU34494.1"/>
    </source>
</evidence>
<reference evidence="1" key="2">
    <citation type="journal article" date="2018" name="Nat. Commun.">
        <title>Tailed giant Tupanvirus possesses the most complete translational apparatus of the known virosphere.</title>
        <authorList>
            <person name="Abrahao J."/>
            <person name="Silva L."/>
            <person name="Silva L.S."/>
            <person name="Khalil J.Y.B."/>
            <person name="Rodrigues R."/>
            <person name="Arantes T."/>
            <person name="Assis F."/>
            <person name="Boratto P."/>
            <person name="Andrade M."/>
            <person name="Kroon E.G."/>
            <person name="Ribeiro B."/>
            <person name="Bergier I."/>
            <person name="Seligmann H."/>
            <person name="Ghigo E."/>
            <person name="Colson P."/>
            <person name="Levasseur A."/>
            <person name="Kroemer G."/>
            <person name="Raoult D."/>
            <person name="La Scola B."/>
        </authorList>
    </citation>
    <scope>NUCLEOTIDE SEQUENCE [LARGE SCALE GENOMIC DNA]</scope>
    <source>
        <strain evidence="1">Deep ocean</strain>
    </source>
</reference>
<name>A0A6N1NH37_9VIRU</name>